<evidence type="ECO:0000256" key="1">
    <source>
        <dbReference type="SAM" id="SignalP"/>
    </source>
</evidence>
<protein>
    <submittedName>
        <fullName evidence="2">Uncharacterized protein</fullName>
    </submittedName>
</protein>
<gene>
    <name evidence="2" type="ORF">HNQ92_001705</name>
</gene>
<feature type="chain" id="PRO_5032396985" evidence="1">
    <location>
        <begin position="18"/>
        <end position="182"/>
    </location>
</feature>
<name>A0A840TV80_9BACT</name>
<evidence type="ECO:0000313" key="2">
    <source>
        <dbReference type="EMBL" id="MBB5283579.1"/>
    </source>
</evidence>
<dbReference type="RefSeq" id="WP_184173086.1">
    <property type="nucleotide sequence ID" value="NZ_JACHGF010000002.1"/>
</dbReference>
<comment type="caution">
    <text evidence="2">The sequence shown here is derived from an EMBL/GenBank/DDBJ whole genome shotgun (WGS) entry which is preliminary data.</text>
</comment>
<sequence>MKKILFLLLIVSNSLFAQNAKVEAEAIKTKMDAFTSKTGSIIRFIDYKLPELKTQYSAPETRIRRVNAGNTTSYFYQIKKTTKYGEVTASIEYSDLLEIIKAVNIQKAEFDKDVSGSHDYLENRFITIDGFQVGYYVDKGKGAWYLTLEKYGTDKTLFINDSEIIMQAFNEAKLKIEELKKQ</sequence>
<accession>A0A840TV80</accession>
<organism evidence="2 3">
    <name type="scientific">Rhabdobacter roseus</name>
    <dbReference type="NCBI Taxonomy" id="1655419"/>
    <lineage>
        <taxon>Bacteria</taxon>
        <taxon>Pseudomonadati</taxon>
        <taxon>Bacteroidota</taxon>
        <taxon>Cytophagia</taxon>
        <taxon>Cytophagales</taxon>
        <taxon>Cytophagaceae</taxon>
        <taxon>Rhabdobacter</taxon>
    </lineage>
</organism>
<keyword evidence="1" id="KW-0732">Signal</keyword>
<dbReference type="EMBL" id="JACHGF010000002">
    <property type="protein sequence ID" value="MBB5283579.1"/>
    <property type="molecule type" value="Genomic_DNA"/>
</dbReference>
<reference evidence="2 3" key="1">
    <citation type="submission" date="2020-08" db="EMBL/GenBank/DDBJ databases">
        <title>Genomic Encyclopedia of Type Strains, Phase IV (KMG-IV): sequencing the most valuable type-strain genomes for metagenomic binning, comparative biology and taxonomic classification.</title>
        <authorList>
            <person name="Goeker M."/>
        </authorList>
    </citation>
    <scope>NUCLEOTIDE SEQUENCE [LARGE SCALE GENOMIC DNA]</scope>
    <source>
        <strain evidence="2 3">DSM 105074</strain>
    </source>
</reference>
<dbReference type="AlphaFoldDB" id="A0A840TV80"/>
<proteinExistence type="predicted"/>
<feature type="signal peptide" evidence="1">
    <location>
        <begin position="1"/>
        <end position="17"/>
    </location>
</feature>
<keyword evidence="3" id="KW-1185">Reference proteome</keyword>
<dbReference type="Proteomes" id="UP000557307">
    <property type="component" value="Unassembled WGS sequence"/>
</dbReference>
<evidence type="ECO:0000313" key="3">
    <source>
        <dbReference type="Proteomes" id="UP000557307"/>
    </source>
</evidence>